<evidence type="ECO:0000313" key="7">
    <source>
        <dbReference type="EMBL" id="TDT32449.1"/>
    </source>
</evidence>
<dbReference type="InterPro" id="IPR035994">
    <property type="entry name" value="Nucleoside_phosphorylase_sf"/>
</dbReference>
<dbReference type="OrthoDB" id="3734512at2"/>
<gene>
    <name evidence="7" type="ORF">CLV29_0023</name>
</gene>
<dbReference type="Gene3D" id="3.40.50.1580">
    <property type="entry name" value="Nucleoside phosphorylase domain"/>
    <property type="match status" value="1"/>
</dbReference>
<evidence type="ECO:0000256" key="2">
    <source>
        <dbReference type="ARBA" id="ARBA00011974"/>
    </source>
</evidence>
<dbReference type="InterPro" id="IPR010049">
    <property type="entry name" value="MTA_SAH_Nsdase"/>
</dbReference>
<protein>
    <recommendedName>
        <fullName evidence="2">adenosylhomocysteine nucleosidase</fullName>
        <ecNumber evidence="2">3.2.2.9</ecNumber>
    </recommendedName>
</protein>
<keyword evidence="5" id="KW-0486">Methionine biosynthesis</keyword>
<dbReference type="Proteomes" id="UP000295371">
    <property type="component" value="Unassembled WGS sequence"/>
</dbReference>
<keyword evidence="3" id="KW-0028">Amino-acid biosynthesis</keyword>
<dbReference type="GO" id="GO:0008930">
    <property type="term" value="F:methylthioadenosine nucleosidase activity"/>
    <property type="evidence" value="ECO:0007669"/>
    <property type="project" value="InterPro"/>
</dbReference>
<comment type="pathway">
    <text evidence="1">Amino-acid biosynthesis; L-methionine biosynthesis via salvage pathway; S-methyl-5-thio-alpha-D-ribose 1-phosphate from S-methyl-5'-thioadenosine (hydrolase route): step 1/2.</text>
</comment>
<evidence type="ECO:0000313" key="8">
    <source>
        <dbReference type="Proteomes" id="UP000295371"/>
    </source>
</evidence>
<keyword evidence="8" id="KW-1185">Reference proteome</keyword>
<dbReference type="PANTHER" id="PTHR46832">
    <property type="entry name" value="5'-METHYLTHIOADENOSINE/S-ADENOSYLHOMOCYSTEINE NUCLEOSIDASE"/>
    <property type="match status" value="1"/>
</dbReference>
<evidence type="ECO:0000256" key="3">
    <source>
        <dbReference type="ARBA" id="ARBA00022605"/>
    </source>
</evidence>
<evidence type="ECO:0000256" key="1">
    <source>
        <dbReference type="ARBA" id="ARBA00004945"/>
    </source>
</evidence>
<dbReference type="PANTHER" id="PTHR46832:SF1">
    <property type="entry name" value="5'-METHYLTHIOADENOSINE_S-ADENOSYLHOMOCYSTEINE NUCLEOSIDASE"/>
    <property type="match status" value="1"/>
</dbReference>
<feature type="domain" description="Nucleoside phosphorylase" evidence="6">
    <location>
        <begin position="9"/>
        <end position="223"/>
    </location>
</feature>
<keyword evidence="4" id="KW-0378">Hydrolase</keyword>
<dbReference type="GO" id="GO:0008782">
    <property type="term" value="F:adenosylhomocysteine nucleosidase activity"/>
    <property type="evidence" value="ECO:0007669"/>
    <property type="project" value="UniProtKB-EC"/>
</dbReference>
<dbReference type="GO" id="GO:0005829">
    <property type="term" value="C:cytosol"/>
    <property type="evidence" value="ECO:0007669"/>
    <property type="project" value="TreeGrafter"/>
</dbReference>
<proteinExistence type="predicted"/>
<dbReference type="EC" id="3.2.2.9" evidence="2"/>
<evidence type="ECO:0000256" key="5">
    <source>
        <dbReference type="ARBA" id="ARBA00023167"/>
    </source>
</evidence>
<dbReference type="InterPro" id="IPR000845">
    <property type="entry name" value="Nucleoside_phosphorylase_d"/>
</dbReference>
<dbReference type="SUPFAM" id="SSF53167">
    <property type="entry name" value="Purine and uridine phosphorylases"/>
    <property type="match status" value="1"/>
</dbReference>
<dbReference type="CDD" id="cd09008">
    <property type="entry name" value="MTAN"/>
    <property type="match status" value="1"/>
</dbReference>
<name>A0A4R7J7W5_9ACTN</name>
<dbReference type="EMBL" id="SOAW01000001">
    <property type="protein sequence ID" value="TDT32449.1"/>
    <property type="molecule type" value="Genomic_DNA"/>
</dbReference>
<accession>A0A4R7J7W5</accession>
<sequence length="240" mass="25456">MSAAFPAAIVSVAMRQEAEPFLDLCTEVDSRFVGGALMLTLERDGVEFVLIQSGVGLVNAAAALSTAISTVQSRDPLVISAGTAGGLRANTLNRLVIGTEFVNIDADATAFGYRRGEVPGMPFRYLADPRVSRLVATHHGERAVSGMAVSSYSFITAAKAAEIIAEWPEALAADMESLALAQVSYHHRLPFAYLRGVSDLCIETDNQQVFNDQVINAAEVSATAAIDLIGSWAHRSVKAS</sequence>
<dbReference type="GO" id="GO:0019509">
    <property type="term" value="P:L-methionine salvage from methylthioadenosine"/>
    <property type="evidence" value="ECO:0007669"/>
    <property type="project" value="UniProtKB-UniPathway"/>
</dbReference>
<dbReference type="RefSeq" id="WP_133753094.1">
    <property type="nucleotide sequence ID" value="NZ_CP171129.1"/>
</dbReference>
<evidence type="ECO:0000256" key="4">
    <source>
        <dbReference type="ARBA" id="ARBA00022801"/>
    </source>
</evidence>
<dbReference type="UniPathway" id="UPA00904">
    <property type="reaction ID" value="UER00871"/>
</dbReference>
<dbReference type="GO" id="GO:0009164">
    <property type="term" value="P:nucleoside catabolic process"/>
    <property type="evidence" value="ECO:0007669"/>
    <property type="project" value="InterPro"/>
</dbReference>
<comment type="caution">
    <text evidence="7">The sequence shown here is derived from an EMBL/GenBank/DDBJ whole genome shotgun (WGS) entry which is preliminary data.</text>
</comment>
<organism evidence="7 8">
    <name type="scientific">Naumannella halotolerans</name>
    <dbReference type="NCBI Taxonomy" id="993414"/>
    <lineage>
        <taxon>Bacteria</taxon>
        <taxon>Bacillati</taxon>
        <taxon>Actinomycetota</taxon>
        <taxon>Actinomycetes</taxon>
        <taxon>Propionibacteriales</taxon>
        <taxon>Propionibacteriaceae</taxon>
        <taxon>Naumannella</taxon>
    </lineage>
</organism>
<dbReference type="Pfam" id="PF01048">
    <property type="entry name" value="PNP_UDP_1"/>
    <property type="match status" value="1"/>
</dbReference>
<evidence type="ECO:0000259" key="6">
    <source>
        <dbReference type="Pfam" id="PF01048"/>
    </source>
</evidence>
<dbReference type="NCBIfam" id="TIGR01704">
    <property type="entry name" value="MTA_SAH-Nsdase"/>
    <property type="match status" value="1"/>
</dbReference>
<dbReference type="GO" id="GO:0019284">
    <property type="term" value="P:L-methionine salvage from S-adenosylmethionine"/>
    <property type="evidence" value="ECO:0007669"/>
    <property type="project" value="TreeGrafter"/>
</dbReference>
<reference evidence="7 8" key="1">
    <citation type="submission" date="2019-03" db="EMBL/GenBank/DDBJ databases">
        <title>Genomic Encyclopedia of Archaeal and Bacterial Type Strains, Phase II (KMG-II): from individual species to whole genera.</title>
        <authorList>
            <person name="Goeker M."/>
        </authorList>
    </citation>
    <scope>NUCLEOTIDE SEQUENCE [LARGE SCALE GENOMIC DNA]</scope>
    <source>
        <strain evidence="7 8">DSM 24323</strain>
    </source>
</reference>
<dbReference type="AlphaFoldDB" id="A0A4R7J7W5"/>